<dbReference type="HOGENOM" id="CLU_255654_0_0_1"/>
<organism evidence="6 7">
    <name type="scientific">Cordyceps militaris (strain CM01)</name>
    <name type="common">Caterpillar fungus</name>
    <dbReference type="NCBI Taxonomy" id="983644"/>
    <lineage>
        <taxon>Eukaryota</taxon>
        <taxon>Fungi</taxon>
        <taxon>Dikarya</taxon>
        <taxon>Ascomycota</taxon>
        <taxon>Pezizomycotina</taxon>
        <taxon>Sordariomycetes</taxon>
        <taxon>Hypocreomycetidae</taxon>
        <taxon>Hypocreales</taxon>
        <taxon>Cordycipitaceae</taxon>
        <taxon>Cordyceps</taxon>
    </lineage>
</organism>
<keyword evidence="3" id="KW-0503">Monooxygenase</keyword>
<proteinExistence type="predicted"/>
<comment type="cofactor">
    <cofactor evidence="1">
        <name>Cu(2+)</name>
        <dbReference type="ChEBI" id="CHEBI:29036"/>
    </cofactor>
</comment>
<accession>G3JTH4</accession>
<evidence type="ECO:0000256" key="1">
    <source>
        <dbReference type="ARBA" id="ARBA00001973"/>
    </source>
</evidence>
<dbReference type="OrthoDB" id="1658288at2759"/>
<feature type="region of interest" description="Disordered" evidence="4">
    <location>
        <begin position="1346"/>
        <end position="1380"/>
    </location>
</feature>
<dbReference type="GO" id="GO:0004497">
    <property type="term" value="F:monooxygenase activity"/>
    <property type="evidence" value="ECO:0007669"/>
    <property type="project" value="UniProtKB-KW"/>
</dbReference>
<dbReference type="SUPFAM" id="SSF48056">
    <property type="entry name" value="Di-copper centre-containing domain"/>
    <property type="match status" value="1"/>
</dbReference>
<protein>
    <submittedName>
        <fullName evidence="6">Di-copper centre-containing</fullName>
    </submittedName>
</protein>
<dbReference type="SUPFAM" id="SSF47203">
    <property type="entry name" value="Acyl-CoA dehydrogenase C-terminal domain-like"/>
    <property type="match status" value="1"/>
</dbReference>
<evidence type="ECO:0000313" key="6">
    <source>
        <dbReference type="EMBL" id="EGX87978.1"/>
    </source>
</evidence>
<dbReference type="eggNOG" id="KOG0137">
    <property type="taxonomic scope" value="Eukaryota"/>
</dbReference>
<dbReference type="Pfam" id="PF00264">
    <property type="entry name" value="Tyrosinase"/>
    <property type="match status" value="1"/>
</dbReference>
<dbReference type="PANTHER" id="PTHR42707">
    <property type="entry name" value="ACYL-COA DEHYDROGENASE"/>
    <property type="match status" value="1"/>
</dbReference>
<dbReference type="GO" id="GO:0003995">
    <property type="term" value="F:acyl-CoA dehydrogenase activity"/>
    <property type="evidence" value="ECO:0007669"/>
    <property type="project" value="TreeGrafter"/>
</dbReference>
<reference evidence="6 7" key="1">
    <citation type="journal article" date="2011" name="Genome Biol.">
        <title>Genome sequence of the insect pathogenic fungus Cordyceps militaris, a valued traditional Chinese medicine.</title>
        <authorList>
            <person name="Zheng P."/>
            <person name="Xia Y."/>
            <person name="Xiao G."/>
            <person name="Xiong C."/>
            <person name="Hu X."/>
            <person name="Zhang S."/>
            <person name="Zheng H."/>
            <person name="Huang Y."/>
            <person name="Zhou Y."/>
            <person name="Wang S."/>
            <person name="Zhao G.P."/>
            <person name="Liu X."/>
            <person name="St Leger R.J."/>
            <person name="Wang C."/>
        </authorList>
    </citation>
    <scope>NUCLEOTIDE SEQUENCE [LARGE SCALE GENOMIC DNA]</scope>
    <source>
        <strain evidence="6 7">CM01</strain>
    </source>
</reference>
<evidence type="ECO:0000256" key="4">
    <source>
        <dbReference type="SAM" id="MobiDB-lite"/>
    </source>
</evidence>
<gene>
    <name evidence="6" type="ORF">CCM_09114</name>
</gene>
<dbReference type="VEuPathDB" id="FungiDB:CCM_09114"/>
<dbReference type="eggNOG" id="KOG1290">
    <property type="taxonomic scope" value="Eukaryota"/>
</dbReference>
<dbReference type="InterPro" id="IPR052904">
    <property type="entry name" value="Acyl-CoA_dehydrogenase-like"/>
</dbReference>
<dbReference type="Gene3D" id="2.60.310.20">
    <property type="match status" value="1"/>
</dbReference>
<dbReference type="Gene3D" id="2.40.110.20">
    <property type="match status" value="1"/>
</dbReference>
<name>G3JTH4_CORMM</name>
<dbReference type="SUPFAM" id="SSF56112">
    <property type="entry name" value="Protein kinase-like (PK-like)"/>
    <property type="match status" value="1"/>
</dbReference>
<dbReference type="InterPro" id="IPR011009">
    <property type="entry name" value="Kinase-like_dom_sf"/>
</dbReference>
<evidence type="ECO:0000259" key="5">
    <source>
        <dbReference type="PROSITE" id="PS00498"/>
    </source>
</evidence>
<dbReference type="PROSITE" id="PS00498">
    <property type="entry name" value="TYROSINASE_2"/>
    <property type="match status" value="1"/>
</dbReference>
<dbReference type="InParanoid" id="G3JTH4"/>
<dbReference type="RefSeq" id="XP_006674311.1">
    <property type="nucleotide sequence ID" value="XM_006674248.1"/>
</dbReference>
<dbReference type="Proteomes" id="UP000001610">
    <property type="component" value="Unassembled WGS sequence"/>
</dbReference>
<keyword evidence="7" id="KW-1185">Reference proteome</keyword>
<dbReference type="Gene3D" id="1.20.140.10">
    <property type="entry name" value="Butyryl-CoA Dehydrogenase, subunit A, domain 3"/>
    <property type="match status" value="1"/>
</dbReference>
<dbReference type="GeneID" id="18171117"/>
<dbReference type="PRINTS" id="PR00092">
    <property type="entry name" value="TYROSINASE"/>
</dbReference>
<dbReference type="Pfam" id="PF18132">
    <property type="entry name" value="Tyrosinase_C"/>
    <property type="match status" value="1"/>
</dbReference>
<evidence type="ECO:0000313" key="7">
    <source>
        <dbReference type="Proteomes" id="UP000001610"/>
    </source>
</evidence>
<keyword evidence="2" id="KW-0560">Oxidoreductase</keyword>
<evidence type="ECO:0000256" key="2">
    <source>
        <dbReference type="ARBA" id="ARBA00023002"/>
    </source>
</evidence>
<dbReference type="STRING" id="983644.G3JTH4"/>
<dbReference type="Gene3D" id="1.10.1280.10">
    <property type="entry name" value="Di-copper center containing domain from catechol oxidase"/>
    <property type="match status" value="1"/>
</dbReference>
<dbReference type="InterPro" id="IPR041640">
    <property type="entry name" value="Tyrosinase_C"/>
</dbReference>
<feature type="domain" description="Tyrosinase copper-binding" evidence="5">
    <location>
        <begin position="518"/>
        <end position="529"/>
    </location>
</feature>
<dbReference type="PANTHER" id="PTHR42707:SF2">
    <property type="entry name" value="ACD11 DEHYDROGENASE"/>
    <property type="match status" value="1"/>
</dbReference>
<dbReference type="EMBL" id="JH126406">
    <property type="protein sequence ID" value="EGX87978.1"/>
    <property type="molecule type" value="Genomic_DNA"/>
</dbReference>
<dbReference type="InterPro" id="IPR036250">
    <property type="entry name" value="AcylCo_DH-like_C"/>
</dbReference>
<dbReference type="InterPro" id="IPR002227">
    <property type="entry name" value="Tyrosinase_Cu-bd"/>
</dbReference>
<sequence length="1380" mass="156224">MTDFDTLSHLTRPGVEKLPILESQPPKINTRYVVKSTTKANVKASSQDVQAETWFKTPPLTAQTIRMIRAVKLFAESHDQGSVGDLVSGNWTWFQLAIFENENSTTPKKMADGQELIATSHANKVGSTKFEWLEGGTVDTRRVFLKALEPNNVIAVRLCARFQGWEIFANTGYLVLDIAEDNSPYPVIPIKISPTEPIPTRRCVRMWYNESKTSYQTGLQVSLFLRALTTFQEMCPENQASYFRIAGIHGHPYNVSWNMGQPIIPIGDPRLNNFKKADQGGFYCRHNDDLFPTWHRRRVSDLMMEEARTREKQPGGWALAAKDWRLPYWDWAAETSLPEIAISEKIEVIKSWDGKQESRPEMEKIDNPMYRFRMPGLKPMGDDSYGDYRIVFNSDTYDFEAPVGTSRHGITLRDAERKWVMGYTDVDKVNRNLKGQDKFKRTLQDSVFRLLTQQYATKYVRFASTKYDPEEGEKAVGATDSEYLNLEQIHNSIHVYVGGSSVKEGYGHMMFPEVAAFDPIFWMHHCNIDRLFHLWQCSNPSNWFHRTRNVGGIDEFGAQEPLKPFHVSYTPGDFWDSNRVRNPDALNYTYDYVNEMTDEFGDIIPEKSNLYINKRYGPDKKDFEVVAPQFDPVINIIYDRYALNGAPYFLLFFLGQPNSQVHWRKQDCLIGNVFTFSARFSEEEITCTNCYKQKQKHILSRAQIPMTAVVDKDHRVDRETARNYLEKNLKWTAIHDNDRPVDRKKLKDLKITLSVGLNELRKDLGMESMFKFGHYETVKFDWDKAYIQLMLLPRSCITAYKACRSTARRVSRVAAVPAAPSLRCPLRHAQGRSPTSLHFSTAAQAPEYKWINGVERLDLYAEGGYHPVEIGHVLDHRYRVVGKLGYGGWSTVWLARDERLGGYVALKHLEYTSSMAERDPTPATAEAGFIFSMSPPENPYIADPYFQRILSTYLPKEMLAQVTPALTAFAQETISPQIREWNLNAERQPPFVEKHSVWGARHDVDRLVTSEGWRGLRKWGAQEGTVAIGYENQNHLFSPVSGLTGCPLSMTDGTARLLRAELPNLPASHPFHEAYRRLTARTDQLDIGPVDDGAGRLPRVGLFKFFSSATDADVTMLLAKTAASAFLAPLTRTTVAEDGQRPPSSPTAQLPTAELAMTDMRAHLVSLLDRGVATPSRTSSTASQRAPQPCFGYPLWGRCRCICARLADVEVRRGAASPSSGFFTAVTSKNAVLTMQECIEALGGVGYMDDPDDPDNMARRAPGHFPSTPIWEGTTNVLSKPLRAIANDAYRGRVASGPGRRLHNRLRTNKDCVFDVLSVGRNVMFSFTWIVVGVLLAWDSQRDKDELADETGPPLHSQRRGRLPGMAAPRRRSAGNRGPI</sequence>
<dbReference type="InterPro" id="IPR008922">
    <property type="entry name" value="Di-copper_centre_dom_sf"/>
</dbReference>
<evidence type="ECO:0000256" key="3">
    <source>
        <dbReference type="ARBA" id="ARBA00023033"/>
    </source>
</evidence>
<dbReference type="Gene3D" id="3.30.200.20">
    <property type="entry name" value="Phosphorylase Kinase, domain 1"/>
    <property type="match status" value="1"/>
</dbReference>
<dbReference type="KEGG" id="cmt:CCM_09114"/>